<keyword evidence="1" id="KW-0479">Metal-binding</keyword>
<dbReference type="GO" id="GO:0008704">
    <property type="term" value="F:5-carboxymethyl-2-hydroxymuconate delta-isomerase activity"/>
    <property type="evidence" value="ECO:0007669"/>
    <property type="project" value="InterPro"/>
</dbReference>
<comment type="caution">
    <text evidence="3">The sequence shown here is derived from an EMBL/GenBank/DDBJ whole genome shotgun (WGS) entry which is preliminary data.</text>
</comment>
<evidence type="ECO:0000256" key="1">
    <source>
        <dbReference type="ARBA" id="ARBA00022723"/>
    </source>
</evidence>
<dbReference type="Proteomes" id="UP000255326">
    <property type="component" value="Unassembled WGS sequence"/>
</dbReference>
<evidence type="ECO:0000313" key="3">
    <source>
        <dbReference type="EMBL" id="RDI47946.1"/>
    </source>
</evidence>
<gene>
    <name evidence="3" type="ORF">DFR59_101613</name>
</gene>
<keyword evidence="4" id="KW-1185">Reference proteome</keyword>
<dbReference type="Pfam" id="PF01557">
    <property type="entry name" value="FAA_hydrolase"/>
    <property type="match status" value="1"/>
</dbReference>
<name>A0A370GXE6_9BACI</name>
<dbReference type="InterPro" id="IPR036663">
    <property type="entry name" value="Fumarylacetoacetase_C_sf"/>
</dbReference>
<dbReference type="PANTHER" id="PTHR11820">
    <property type="entry name" value="ACYLPYRUVASE"/>
    <property type="match status" value="1"/>
</dbReference>
<sequence>MTLISARLNGMEQMVEGTADLDHGKVSIDGIEYKVEELAFTSPVRGTIYGTLLNYQGALKELGEQVNHPPYKEAPKAPILYIKPYNTISSHKRPIFLPDGIEELEMGAALGIVFGKEAVNVSEAEALEYVEGYTVVNDVSIPHESVYRPPVKYKCRDGYCPAGPWTVDKDGINPDSLSIQVYIDGKLVQQNHTSNLIRSIPRLIADVTEFMTLYPGDMLLAGIPEGAPKAKNGDSVRINIESIGSLENTIMREYKGGDDR</sequence>
<organism evidence="3 4">
    <name type="scientific">Falsibacillus pallidus</name>
    <dbReference type="NCBI Taxonomy" id="493781"/>
    <lineage>
        <taxon>Bacteria</taxon>
        <taxon>Bacillati</taxon>
        <taxon>Bacillota</taxon>
        <taxon>Bacilli</taxon>
        <taxon>Bacillales</taxon>
        <taxon>Bacillaceae</taxon>
        <taxon>Falsibacillus</taxon>
    </lineage>
</organism>
<dbReference type="OrthoDB" id="9805307at2"/>
<dbReference type="GO" id="GO:0018800">
    <property type="term" value="F:5-oxopent-3-ene-1,2,5-tricarboxylate decarboxylase activity"/>
    <property type="evidence" value="ECO:0007669"/>
    <property type="project" value="InterPro"/>
</dbReference>
<reference evidence="3 4" key="1">
    <citation type="submission" date="2018-07" db="EMBL/GenBank/DDBJ databases">
        <title>Genomic Encyclopedia of Type Strains, Phase IV (KMG-IV): sequencing the most valuable type-strain genomes for metagenomic binning, comparative biology and taxonomic classification.</title>
        <authorList>
            <person name="Goeker M."/>
        </authorList>
    </citation>
    <scope>NUCLEOTIDE SEQUENCE [LARGE SCALE GENOMIC DNA]</scope>
    <source>
        <strain evidence="3 4">DSM 25281</strain>
    </source>
</reference>
<dbReference type="InterPro" id="IPR012686">
    <property type="entry name" value="HPA_isomer/decarb_N"/>
</dbReference>
<dbReference type="NCBIfam" id="TIGR02305">
    <property type="entry name" value="HpaG-N-term"/>
    <property type="match status" value="1"/>
</dbReference>
<protein>
    <submittedName>
        <fullName evidence="3">5-carboxy-2-oxohept-3-enedioate decarboxylase HpaG1 subunit</fullName>
    </submittedName>
</protein>
<dbReference type="PANTHER" id="PTHR11820:SF114">
    <property type="entry name" value="4-HYDROXYPHENYLACETATE CATABOLISM PROTEIN"/>
    <property type="match status" value="1"/>
</dbReference>
<dbReference type="InterPro" id="IPR011234">
    <property type="entry name" value="Fumarylacetoacetase-like_C"/>
</dbReference>
<dbReference type="EMBL" id="QQAY01000001">
    <property type="protein sequence ID" value="RDI47946.1"/>
    <property type="molecule type" value="Genomic_DNA"/>
</dbReference>
<dbReference type="AlphaFoldDB" id="A0A370GXE6"/>
<proteinExistence type="predicted"/>
<dbReference type="RefSeq" id="WP_114744141.1">
    <property type="nucleotide sequence ID" value="NZ_QQAY01000001.1"/>
</dbReference>
<dbReference type="SUPFAM" id="SSF56529">
    <property type="entry name" value="FAH"/>
    <property type="match status" value="1"/>
</dbReference>
<dbReference type="GO" id="GO:0046872">
    <property type="term" value="F:metal ion binding"/>
    <property type="evidence" value="ECO:0007669"/>
    <property type="project" value="UniProtKB-KW"/>
</dbReference>
<evidence type="ECO:0000313" key="4">
    <source>
        <dbReference type="Proteomes" id="UP000255326"/>
    </source>
</evidence>
<accession>A0A370GXE6</accession>
<evidence type="ECO:0000259" key="2">
    <source>
        <dbReference type="Pfam" id="PF01557"/>
    </source>
</evidence>
<dbReference type="Gene3D" id="3.90.850.10">
    <property type="entry name" value="Fumarylacetoacetase-like, C-terminal domain"/>
    <property type="match status" value="1"/>
</dbReference>
<feature type="domain" description="Fumarylacetoacetase-like C-terminal" evidence="2">
    <location>
        <begin position="47"/>
        <end position="250"/>
    </location>
</feature>